<proteinExistence type="predicted"/>
<evidence type="ECO:0000313" key="2">
    <source>
        <dbReference type="Proteomes" id="UP000242972"/>
    </source>
</evidence>
<dbReference type="Proteomes" id="UP000242972">
    <property type="component" value="Unassembled WGS sequence"/>
</dbReference>
<name>A0A2T2X2M4_9FIRM</name>
<organism evidence="1 2">
    <name type="scientific">Sulfobacillus benefaciens</name>
    <dbReference type="NCBI Taxonomy" id="453960"/>
    <lineage>
        <taxon>Bacteria</taxon>
        <taxon>Bacillati</taxon>
        <taxon>Bacillota</taxon>
        <taxon>Clostridia</taxon>
        <taxon>Eubacteriales</taxon>
        <taxon>Clostridiales Family XVII. Incertae Sedis</taxon>
        <taxon>Sulfobacillus</taxon>
    </lineage>
</organism>
<reference evidence="1 2" key="1">
    <citation type="journal article" date="2014" name="BMC Genomics">
        <title>Comparison of environmental and isolate Sulfobacillus genomes reveals diverse carbon, sulfur, nitrogen, and hydrogen metabolisms.</title>
        <authorList>
            <person name="Justice N.B."/>
            <person name="Norman A."/>
            <person name="Brown C.T."/>
            <person name="Singh A."/>
            <person name="Thomas B.C."/>
            <person name="Banfield J.F."/>
        </authorList>
    </citation>
    <scope>NUCLEOTIDE SEQUENCE [LARGE SCALE GENOMIC DNA]</scope>
    <source>
        <strain evidence="1">AMDSBA4</strain>
    </source>
</reference>
<accession>A0A2T2X2M4</accession>
<gene>
    <name evidence="1" type="ORF">C7B46_18935</name>
</gene>
<protein>
    <submittedName>
        <fullName evidence="1">DUF2757 domain-containing protein</fullName>
    </submittedName>
</protein>
<dbReference type="GO" id="GO:0010468">
    <property type="term" value="P:regulation of gene expression"/>
    <property type="evidence" value="ECO:0007669"/>
    <property type="project" value="InterPro"/>
</dbReference>
<evidence type="ECO:0000313" key="1">
    <source>
        <dbReference type="EMBL" id="PSR28729.1"/>
    </source>
</evidence>
<dbReference type="EMBL" id="PXYW01000095">
    <property type="protein sequence ID" value="PSR28729.1"/>
    <property type="molecule type" value="Genomic_DNA"/>
</dbReference>
<comment type="caution">
    <text evidence="1">The sequence shown here is derived from an EMBL/GenBank/DDBJ whole genome shotgun (WGS) entry which is preliminary data.</text>
</comment>
<dbReference type="InterPro" id="IPR020115">
    <property type="entry name" value="Fin"/>
</dbReference>
<dbReference type="AlphaFoldDB" id="A0A2T2X2M4"/>
<dbReference type="Pfam" id="PF10955">
    <property type="entry name" value="Fin"/>
    <property type="match status" value="1"/>
</dbReference>
<sequence>MVRYVCRHCHRWIGEFAGEWTDPQLGLAQLSSEDQDAMIDFGSDGTVWVKLLCDYCLPVPWMDDLWYN</sequence>